<evidence type="ECO:0000313" key="1">
    <source>
        <dbReference type="EMBL" id="PIH10584.1"/>
    </source>
</evidence>
<dbReference type="EMBL" id="PEJG01000005">
    <property type="protein sequence ID" value="PIH10584.1"/>
    <property type="molecule type" value="Genomic_DNA"/>
</dbReference>
<comment type="caution">
    <text evidence="1">The sequence shown here is derived from an EMBL/GenBank/DDBJ whole genome shotgun (WGS) entry which is preliminary data.</text>
</comment>
<dbReference type="Proteomes" id="UP000228502">
    <property type="component" value="Unassembled WGS sequence"/>
</dbReference>
<accession>A0AAE5QXB8</accession>
<gene>
    <name evidence="1" type="ORF">CTJ08_05685</name>
</gene>
<name>A0AAE5QXB8_STAEP</name>
<protein>
    <submittedName>
        <fullName evidence="1">Phenol-soluble modulin PSM-delta</fullName>
    </submittedName>
</protein>
<dbReference type="AlphaFoldDB" id="A0AAE5QXB8"/>
<evidence type="ECO:0000313" key="2">
    <source>
        <dbReference type="Proteomes" id="UP000228502"/>
    </source>
</evidence>
<sequence>MNMSIVSTIIEVVKTIVDIVKKFKK</sequence>
<organism evidence="1 2">
    <name type="scientific">Staphylococcus epidermidis</name>
    <dbReference type="NCBI Taxonomy" id="1282"/>
    <lineage>
        <taxon>Bacteria</taxon>
        <taxon>Bacillati</taxon>
        <taxon>Bacillota</taxon>
        <taxon>Bacilli</taxon>
        <taxon>Bacillales</taxon>
        <taxon>Staphylococcaceae</taxon>
        <taxon>Staphylococcus</taxon>
    </lineage>
</organism>
<dbReference type="InterPro" id="IPR045673">
    <property type="entry name" value="PSM_delta"/>
</dbReference>
<dbReference type="Pfam" id="PF19693">
    <property type="entry name" value="PSMdelta"/>
    <property type="match status" value="1"/>
</dbReference>
<dbReference type="NCBIfam" id="NF033392">
    <property type="entry name" value="PSM_delta"/>
    <property type="match status" value="1"/>
</dbReference>
<proteinExistence type="predicted"/>
<reference evidence="1 2" key="1">
    <citation type="submission" date="2017-10" db="EMBL/GenBank/DDBJ databases">
        <title>genome sequences of Staph epi in chlorhexidine trial.</title>
        <authorList>
            <person name="Greninger A.L."/>
            <person name="Addetia A."/>
            <person name="Qin X."/>
            <person name="Zerr D."/>
        </authorList>
    </citation>
    <scope>NUCLEOTIDE SEQUENCE [LARGE SCALE GENOMIC DNA]</scope>
    <source>
        <strain evidence="1 2">SCH-17</strain>
    </source>
</reference>